<organism evidence="6 7">
    <name type="scientific">Spiroplasma chrysopicola DF-1</name>
    <dbReference type="NCBI Taxonomy" id="1276227"/>
    <lineage>
        <taxon>Bacteria</taxon>
        <taxon>Bacillati</taxon>
        <taxon>Mycoplasmatota</taxon>
        <taxon>Mollicutes</taxon>
        <taxon>Entomoplasmatales</taxon>
        <taxon>Spiroplasmataceae</taxon>
        <taxon>Spiroplasma</taxon>
    </lineage>
</organism>
<evidence type="ECO:0000256" key="2">
    <source>
        <dbReference type="ARBA" id="ARBA00022692"/>
    </source>
</evidence>
<evidence type="ECO:0000256" key="1">
    <source>
        <dbReference type="ARBA" id="ARBA00004141"/>
    </source>
</evidence>
<evidence type="ECO:0000256" key="3">
    <source>
        <dbReference type="ARBA" id="ARBA00022989"/>
    </source>
</evidence>
<feature type="transmembrane region" description="Helical" evidence="5">
    <location>
        <begin position="24"/>
        <end position="57"/>
    </location>
</feature>
<dbReference type="GO" id="GO:0005886">
    <property type="term" value="C:plasma membrane"/>
    <property type="evidence" value="ECO:0007669"/>
    <property type="project" value="TreeGrafter"/>
</dbReference>
<comment type="subcellular location">
    <subcellularLocation>
        <location evidence="1">Membrane</location>
        <topology evidence="1">Multi-pass membrane protein</topology>
    </subcellularLocation>
</comment>
<keyword evidence="3 5" id="KW-1133">Transmembrane helix</keyword>
<evidence type="ECO:0000256" key="4">
    <source>
        <dbReference type="ARBA" id="ARBA00023136"/>
    </source>
</evidence>
<dbReference type="OrthoDB" id="8075495at2"/>
<dbReference type="PANTHER" id="PTHR33514:SF13">
    <property type="entry name" value="PROTEIN ABCI12, CHLOROPLASTIC"/>
    <property type="match status" value="1"/>
</dbReference>
<dbReference type="eggNOG" id="COG0619">
    <property type="taxonomic scope" value="Bacteria"/>
</dbReference>
<dbReference type="RefSeq" id="WP_016338596.1">
    <property type="nucleotide sequence ID" value="NC_021280.1"/>
</dbReference>
<gene>
    <name evidence="6" type="primary">cbiQ</name>
    <name evidence="6" type="ORF">SCHRY_v1c01850</name>
</gene>
<dbReference type="AlphaFoldDB" id="R4UF69"/>
<dbReference type="EMBL" id="CP005077">
    <property type="protein sequence ID" value="AGM24770.1"/>
    <property type="molecule type" value="Genomic_DNA"/>
</dbReference>
<dbReference type="InterPro" id="IPR003339">
    <property type="entry name" value="ABC/ECF_trnsptr_transmembrane"/>
</dbReference>
<dbReference type="Pfam" id="PF02361">
    <property type="entry name" value="CbiQ"/>
    <property type="match status" value="1"/>
</dbReference>
<feature type="transmembrane region" description="Helical" evidence="5">
    <location>
        <begin position="255"/>
        <end position="275"/>
    </location>
</feature>
<dbReference type="CDD" id="cd16914">
    <property type="entry name" value="EcfT"/>
    <property type="match status" value="1"/>
</dbReference>
<proteinExistence type="predicted"/>
<dbReference type="PATRIC" id="fig|1276227.3.peg.185"/>
<accession>R4UF69</accession>
<dbReference type="KEGG" id="scr:SCHRY_v1c01850"/>
<protein>
    <submittedName>
        <fullName evidence="6">Cobalt ABC transporter permease</fullName>
    </submittedName>
</protein>
<feature type="transmembrane region" description="Helical" evidence="5">
    <location>
        <begin position="123"/>
        <end position="145"/>
    </location>
</feature>
<feature type="transmembrane region" description="Helical" evidence="5">
    <location>
        <begin position="63"/>
        <end position="85"/>
    </location>
</feature>
<name>R4UF69_9MOLU</name>
<reference evidence="6 7" key="1">
    <citation type="journal article" date="2013" name="Genome Biol. Evol.">
        <title>Complete genomes of two dipteran-associated spiroplasmas provided insights into the origin, dynamics, and impacts of viral invasion in spiroplasma.</title>
        <authorList>
            <person name="Ku C."/>
            <person name="Lo W.S."/>
            <person name="Chen L.L."/>
            <person name="Kuo C.H."/>
        </authorList>
    </citation>
    <scope>NUCLEOTIDE SEQUENCE [LARGE SCALE GENOMIC DNA]</scope>
    <source>
        <strain evidence="6 7">DF-1</strain>
    </source>
</reference>
<dbReference type="STRING" id="1276227.SCHRY_v1c01850"/>
<evidence type="ECO:0000256" key="5">
    <source>
        <dbReference type="SAM" id="Phobius"/>
    </source>
</evidence>
<keyword evidence="7" id="KW-1185">Reference proteome</keyword>
<evidence type="ECO:0000313" key="7">
    <source>
        <dbReference type="Proteomes" id="UP000013964"/>
    </source>
</evidence>
<feature type="transmembrane region" description="Helical" evidence="5">
    <location>
        <begin position="165"/>
        <end position="185"/>
    </location>
</feature>
<dbReference type="Proteomes" id="UP000013964">
    <property type="component" value="Chromosome"/>
</dbReference>
<sequence>MRLSFGRYIAYDSVIHRMDPRLKLFMLLTLMVAIFFPSGFTGYAIIGIALGLIYILSKLPFRMLFSLLKPIMFMFIFLLIINCFLVKSGYLGWHWGGSPEAIGPVAPGGQTWFAFSEKAIYSALYMAIRIYLMITITTILTSTTQPLDLTLALEDLMSPLKLVKFPVHILSTIISIALRMIPTLIEEASRIMKAQASRGVDFKHGHFKDKIKSTTSLIIPLLVSAFQKSEDLSYAMDARGYDPHAKRTRYRAYKFHFVDVIIFIFGVGIAGVVIAQSATMGQFTTFYEGWHWNGTELVYGYFKTGFLQMRIPHLDDFVVGW</sequence>
<dbReference type="PANTHER" id="PTHR33514">
    <property type="entry name" value="PROTEIN ABCI12, CHLOROPLASTIC"/>
    <property type="match status" value="1"/>
</dbReference>
<keyword evidence="4 5" id="KW-0472">Membrane</keyword>
<dbReference type="HOGENOM" id="CLU_056469_2_2_14"/>
<keyword evidence="2 5" id="KW-0812">Transmembrane</keyword>
<evidence type="ECO:0000313" key="6">
    <source>
        <dbReference type="EMBL" id="AGM24770.1"/>
    </source>
</evidence>